<dbReference type="InterPro" id="IPR032675">
    <property type="entry name" value="LRR_dom_sf"/>
</dbReference>
<proteinExistence type="predicted"/>
<protein>
    <submittedName>
        <fullName evidence="3">Uncharacterized protein</fullName>
    </submittedName>
</protein>
<reference evidence="3 4" key="1">
    <citation type="submission" date="2020-04" db="EMBL/GenBank/DDBJ databases">
        <authorList>
            <person name="Alioto T."/>
            <person name="Alioto T."/>
            <person name="Gomez Garrido J."/>
        </authorList>
    </citation>
    <scope>NUCLEOTIDE SEQUENCE [LARGE SCALE GENOMIC DNA]</scope>
</reference>
<organism evidence="3 4">
    <name type="scientific">Cloeon dipterum</name>
    <dbReference type="NCBI Taxonomy" id="197152"/>
    <lineage>
        <taxon>Eukaryota</taxon>
        <taxon>Metazoa</taxon>
        <taxon>Ecdysozoa</taxon>
        <taxon>Arthropoda</taxon>
        <taxon>Hexapoda</taxon>
        <taxon>Insecta</taxon>
        <taxon>Pterygota</taxon>
        <taxon>Palaeoptera</taxon>
        <taxon>Ephemeroptera</taxon>
        <taxon>Pisciforma</taxon>
        <taxon>Baetidae</taxon>
        <taxon>Cloeon</taxon>
    </lineage>
</organism>
<sequence length="989" mass="114429">MDALNKLLEAVSIKGRPDENLDQYYNLILASKEMSIAEFLPFLQTLAAQVESSKTLEVLRKWLNRGFCAFFTGMNLKEFSNLYPFEPGFLLKVLRVITSSKQVYSILDLTFRTTEENECTSLLKMEQTILTEFTKMKNLNKIVIDSQYYFTLDELVEMANKLPALRTLKVVIDSESQFPIENPYLIKKDTFQHLEEFVYSTTKIDVGKRSPAFASFERFTNFCILHLPNLREVRCLNMIFDTSFACGWLQRTSLLEHLQLNPNFLNMVAANAEKFPHVTSLSLNWGTVGKQFDSWNWESLEKFPKLNHVKNYDLNSHHFATFIIKFGANLKSLYFGYTTEYIFNINLKQIKEHCPKLAKLEIVGTDVDDRYSLESFTSLLDLQITFKTNVRKEVKLFKLLAAPNLKIVKLSGFRVNKDEFRITQYLIKTKKILTKVETLSLMLDARMIQENRKKAVVIEKRFEKFIEEVRNVRQGVHVGQYSLFMPASAFQKKSRETCVKNSKDLEQTNSKISECENIWNNEQHQGSAVHSDPSSDEKLLLMASSGESSSVDTSEAFKKPFGDFMQLIRSKVAPMGSSKTLKLLSGLLDRKYIGFFPGMNFEEFSNLFPSEPDFLLKVLRLYTSPNHAESILDLNIFAIEKNECSSPPKMEREMWNLMEMSRNLPALKKLKVMIDSDSRPQIEDPDFAQIFKNRFSNLEEFIYSTRDSASVDYKCKLVFFGKFTNFCIKHLPKAREVRCEEIIFDMTKACEEMEHTSLMEHLEFLPNNLDLVASYAEKFPHVSALTLDWNKFKFTDIRNKEKWDSLKKFKKLAHLKNSRLDSPECLQHVLSILGANLRILSFCFAYVNTMDIDFELIQENCPKLEKLDSIETFVDDRYSLGTFHSLLDLQITFKYFYTKEVKISNLLAAPNLKIAKLRGFRVSKDELKRTILLIKTKAILTKVEILSLTMDGSIDADLKIWMGNGFGFLVNALRNVRQGEVSVSFDFDC</sequence>
<gene>
    <name evidence="3" type="ORF">CLODIP_2_CD13018</name>
</gene>
<dbReference type="Proteomes" id="UP000494165">
    <property type="component" value="Unassembled WGS sequence"/>
</dbReference>
<comment type="caution">
    <text evidence="3">The sequence shown here is derived from an EMBL/GenBank/DDBJ whole genome shotgun (WGS) entry which is preliminary data.</text>
</comment>
<evidence type="ECO:0000256" key="2">
    <source>
        <dbReference type="ARBA" id="ARBA00022737"/>
    </source>
</evidence>
<keyword evidence="1" id="KW-0433">Leucine-rich repeat</keyword>
<dbReference type="Gene3D" id="3.80.10.10">
    <property type="entry name" value="Ribonuclease Inhibitor"/>
    <property type="match status" value="2"/>
</dbReference>
<evidence type="ECO:0000313" key="3">
    <source>
        <dbReference type="EMBL" id="CAB3375039.1"/>
    </source>
</evidence>
<accession>A0A8S1CW59</accession>
<dbReference type="SUPFAM" id="SSF52047">
    <property type="entry name" value="RNI-like"/>
    <property type="match status" value="1"/>
</dbReference>
<dbReference type="PANTHER" id="PTHR46652">
    <property type="entry name" value="LEUCINE-RICH REPEAT AND IQ DOMAIN-CONTAINING PROTEIN 1-RELATED"/>
    <property type="match status" value="1"/>
</dbReference>
<keyword evidence="4" id="KW-1185">Reference proteome</keyword>
<name>A0A8S1CW59_9INSE</name>
<dbReference type="AlphaFoldDB" id="A0A8S1CW59"/>
<dbReference type="EMBL" id="CADEPI010000107">
    <property type="protein sequence ID" value="CAB3375039.1"/>
    <property type="molecule type" value="Genomic_DNA"/>
</dbReference>
<evidence type="ECO:0000256" key="1">
    <source>
        <dbReference type="ARBA" id="ARBA00022614"/>
    </source>
</evidence>
<keyword evidence="2" id="KW-0677">Repeat</keyword>
<dbReference type="InterPro" id="IPR050836">
    <property type="entry name" value="SDS22/Internalin_LRR"/>
</dbReference>
<evidence type="ECO:0000313" key="4">
    <source>
        <dbReference type="Proteomes" id="UP000494165"/>
    </source>
</evidence>
<dbReference type="PANTHER" id="PTHR46652:SF3">
    <property type="entry name" value="LEUCINE-RICH REPEAT-CONTAINING PROTEIN 9"/>
    <property type="match status" value="1"/>
</dbReference>